<evidence type="ECO:0000313" key="2">
    <source>
        <dbReference type="Proteomes" id="UP000051063"/>
    </source>
</evidence>
<organism evidence="1 2">
    <name type="scientific">Brevibacillus choshinensis</name>
    <dbReference type="NCBI Taxonomy" id="54911"/>
    <lineage>
        <taxon>Bacteria</taxon>
        <taxon>Bacillati</taxon>
        <taxon>Bacillota</taxon>
        <taxon>Bacilli</taxon>
        <taxon>Bacillales</taxon>
        <taxon>Paenibacillaceae</taxon>
        <taxon>Brevibacillus</taxon>
    </lineage>
</organism>
<name>A0ABR5N2E1_BRECH</name>
<reference evidence="1 2" key="1">
    <citation type="submission" date="2015-09" db="EMBL/GenBank/DDBJ databases">
        <title>Genome sequencing project for genomic taxonomy and phylogenomics of Bacillus-like bacteria.</title>
        <authorList>
            <person name="Liu B."/>
            <person name="Wang J."/>
            <person name="Zhu Y."/>
            <person name="Liu G."/>
            <person name="Chen Q."/>
            <person name="Chen Z."/>
            <person name="Lan J."/>
            <person name="Che J."/>
            <person name="Ge C."/>
            <person name="Shi H."/>
            <person name="Pan Z."/>
            <person name="Liu X."/>
        </authorList>
    </citation>
    <scope>NUCLEOTIDE SEQUENCE [LARGE SCALE GENOMIC DNA]</scope>
    <source>
        <strain evidence="1 2">DSM 8552</strain>
    </source>
</reference>
<dbReference type="RefSeq" id="WP_055747254.1">
    <property type="nucleotide sequence ID" value="NZ_JARTHV010000007.1"/>
</dbReference>
<keyword evidence="2" id="KW-1185">Reference proteome</keyword>
<sequence length="67" mass="7771">MRVETRILAGVLSWDKDGRYFLETLMEDRYLLVLPQIITLTETDEKLATDELADLHKGMNVIARCFV</sequence>
<accession>A0ABR5N2E1</accession>
<evidence type="ECO:0000313" key="1">
    <source>
        <dbReference type="EMBL" id="KQL44665.1"/>
    </source>
</evidence>
<dbReference type="Proteomes" id="UP000051063">
    <property type="component" value="Unassembled WGS sequence"/>
</dbReference>
<proteinExistence type="predicted"/>
<protein>
    <submittedName>
        <fullName evidence="1">Uncharacterized protein</fullName>
    </submittedName>
</protein>
<comment type="caution">
    <text evidence="1">The sequence shown here is derived from an EMBL/GenBank/DDBJ whole genome shotgun (WGS) entry which is preliminary data.</text>
</comment>
<gene>
    <name evidence="1" type="ORF">AN963_25180</name>
</gene>
<dbReference type="EMBL" id="LJJB01000013">
    <property type="protein sequence ID" value="KQL44665.1"/>
    <property type="molecule type" value="Genomic_DNA"/>
</dbReference>